<feature type="compositionally biased region" description="Low complexity" evidence="8">
    <location>
        <begin position="128"/>
        <end position="143"/>
    </location>
</feature>
<accession>A0AAD8AE89</accession>
<organism evidence="9 10">
    <name type="scientific">Diploptera punctata</name>
    <name type="common">Pacific beetle cockroach</name>
    <dbReference type="NCBI Taxonomy" id="6984"/>
    <lineage>
        <taxon>Eukaryota</taxon>
        <taxon>Metazoa</taxon>
        <taxon>Ecdysozoa</taxon>
        <taxon>Arthropoda</taxon>
        <taxon>Hexapoda</taxon>
        <taxon>Insecta</taxon>
        <taxon>Pterygota</taxon>
        <taxon>Neoptera</taxon>
        <taxon>Polyneoptera</taxon>
        <taxon>Dictyoptera</taxon>
        <taxon>Blattodea</taxon>
        <taxon>Blaberoidea</taxon>
        <taxon>Blaberidae</taxon>
        <taxon>Diplopterinae</taxon>
        <taxon>Diploptera</taxon>
    </lineage>
</organism>
<keyword evidence="3" id="KW-0227">DNA damage</keyword>
<reference evidence="9" key="2">
    <citation type="submission" date="2023-05" db="EMBL/GenBank/DDBJ databases">
        <authorList>
            <person name="Fouks B."/>
        </authorList>
    </citation>
    <scope>NUCLEOTIDE SEQUENCE</scope>
    <source>
        <strain evidence="9">Stay&amp;Tobe</strain>
        <tissue evidence="9">Testes</tissue>
    </source>
</reference>
<dbReference type="GO" id="GO:0033557">
    <property type="term" value="C:Slx1-Slx4 complex"/>
    <property type="evidence" value="ECO:0007669"/>
    <property type="project" value="InterPro"/>
</dbReference>
<feature type="non-terminal residue" evidence="9">
    <location>
        <position position="143"/>
    </location>
</feature>
<evidence type="ECO:0000256" key="3">
    <source>
        <dbReference type="ARBA" id="ARBA00022763"/>
    </source>
</evidence>
<name>A0AAD8AE89_DIPPU</name>
<reference evidence="9" key="1">
    <citation type="journal article" date="2023" name="IScience">
        <title>Live-bearing cockroach genome reveals convergent evolutionary mechanisms linked to viviparity in insects and beyond.</title>
        <authorList>
            <person name="Fouks B."/>
            <person name="Harrison M.C."/>
            <person name="Mikhailova A.A."/>
            <person name="Marchal E."/>
            <person name="English S."/>
            <person name="Carruthers M."/>
            <person name="Jennings E.C."/>
            <person name="Chiamaka E.L."/>
            <person name="Frigard R.A."/>
            <person name="Pippel M."/>
            <person name="Attardo G.M."/>
            <person name="Benoit J.B."/>
            <person name="Bornberg-Bauer E."/>
            <person name="Tobe S.S."/>
        </authorList>
    </citation>
    <scope>NUCLEOTIDE SEQUENCE</scope>
    <source>
        <strain evidence="9">Stay&amp;Tobe</strain>
    </source>
</reference>
<feature type="region of interest" description="Disordered" evidence="8">
    <location>
        <begin position="98"/>
        <end position="143"/>
    </location>
</feature>
<comment type="subcellular location">
    <subcellularLocation>
        <location evidence="1">Nucleus</location>
    </subcellularLocation>
</comment>
<evidence type="ECO:0000313" key="10">
    <source>
        <dbReference type="Proteomes" id="UP001233999"/>
    </source>
</evidence>
<feature type="compositionally biased region" description="Basic residues" evidence="8">
    <location>
        <begin position="100"/>
        <end position="127"/>
    </location>
</feature>
<dbReference type="PANTHER" id="PTHR21541">
    <property type="entry name" value="BTB POZ DOMAIN CONTAINING 12"/>
    <property type="match status" value="1"/>
</dbReference>
<dbReference type="InterPro" id="IPR018574">
    <property type="entry name" value="Structure-sp_endonuc_su_Slx4"/>
</dbReference>
<dbReference type="EMBL" id="JASPKZ010001603">
    <property type="protein sequence ID" value="KAJ9597504.1"/>
    <property type="molecule type" value="Genomic_DNA"/>
</dbReference>
<evidence type="ECO:0000256" key="5">
    <source>
        <dbReference type="ARBA" id="ARBA00023204"/>
    </source>
</evidence>
<evidence type="ECO:0000256" key="8">
    <source>
        <dbReference type="SAM" id="MobiDB-lite"/>
    </source>
</evidence>
<evidence type="ECO:0000256" key="1">
    <source>
        <dbReference type="ARBA" id="ARBA00004123"/>
    </source>
</evidence>
<evidence type="ECO:0000256" key="2">
    <source>
        <dbReference type="ARBA" id="ARBA00006661"/>
    </source>
</evidence>
<keyword evidence="5" id="KW-0234">DNA repair</keyword>
<evidence type="ECO:0000256" key="7">
    <source>
        <dbReference type="ARBA" id="ARBA00029496"/>
    </source>
</evidence>
<dbReference type="GO" id="GO:0000712">
    <property type="term" value="P:resolution of meiotic recombination intermediates"/>
    <property type="evidence" value="ECO:0007669"/>
    <property type="project" value="TreeGrafter"/>
</dbReference>
<comment type="similarity">
    <text evidence="2">Belongs to the SLX4 family.</text>
</comment>
<comment type="caution">
    <text evidence="9">The sequence shown here is derived from an EMBL/GenBank/DDBJ whole genome shotgun (WGS) entry which is preliminary data.</text>
</comment>
<keyword evidence="6" id="KW-0539">Nucleus</keyword>
<keyword evidence="4" id="KW-0233">DNA recombination</keyword>
<dbReference type="Pfam" id="PF09494">
    <property type="entry name" value="Slx4"/>
    <property type="match status" value="1"/>
</dbReference>
<dbReference type="PANTHER" id="PTHR21541:SF3">
    <property type="entry name" value="STRUCTURE-SPECIFIC ENDONUCLEASE SUBUNIT SLX4"/>
    <property type="match status" value="1"/>
</dbReference>
<evidence type="ECO:0000313" key="9">
    <source>
        <dbReference type="EMBL" id="KAJ9597504.1"/>
    </source>
</evidence>
<dbReference type="Proteomes" id="UP001233999">
    <property type="component" value="Unassembled WGS sequence"/>
</dbReference>
<gene>
    <name evidence="9" type="ORF">L9F63_011629</name>
</gene>
<evidence type="ECO:0000256" key="6">
    <source>
        <dbReference type="ARBA" id="ARBA00023242"/>
    </source>
</evidence>
<sequence length="143" mass="16706">SSSSTIDVAEEMLLEDLEGFDKEMLGSQDACSSDILPSVVQRYIEENTELHQKILQHEPIWLEEFYNDLKAQNYKFKKNDLMDYFDEQCITFRTLQSQRSRLRKRQRKEAKSKKTPVKKKRRTKLSSKKSAASTQSSPYSSSN</sequence>
<protein>
    <recommendedName>
        <fullName evidence="7">Structure-specific endonuclease subunit SLX4</fullName>
    </recommendedName>
</protein>
<dbReference type="AlphaFoldDB" id="A0AAD8AE89"/>
<keyword evidence="10" id="KW-1185">Reference proteome</keyword>
<dbReference type="GO" id="GO:0006281">
    <property type="term" value="P:DNA repair"/>
    <property type="evidence" value="ECO:0007669"/>
    <property type="project" value="UniProtKB-KW"/>
</dbReference>
<proteinExistence type="inferred from homology"/>
<evidence type="ECO:0000256" key="4">
    <source>
        <dbReference type="ARBA" id="ARBA00023172"/>
    </source>
</evidence>
<dbReference type="GO" id="GO:0006260">
    <property type="term" value="P:DNA replication"/>
    <property type="evidence" value="ECO:0007669"/>
    <property type="project" value="InterPro"/>
</dbReference>